<name>A0AAV7WYK9_PLEWA</name>
<keyword evidence="2" id="KW-1185">Reference proteome</keyword>
<sequence>MECFVFSVRSLILGLQLEDVVRRGVLCRAHSDEQAWGCGGRRVFFPLWRPDLRGGLPGLTCGLKQTCAKDGWCPKGSHGYRLCMDPRSYCQ</sequence>
<gene>
    <name evidence="1" type="ORF">NDU88_006561</name>
</gene>
<reference evidence="1" key="1">
    <citation type="journal article" date="2022" name="bioRxiv">
        <title>Sequencing and chromosome-scale assembly of the giantPleurodeles waltlgenome.</title>
        <authorList>
            <person name="Brown T."/>
            <person name="Elewa A."/>
            <person name="Iarovenko S."/>
            <person name="Subramanian E."/>
            <person name="Araus A.J."/>
            <person name="Petzold A."/>
            <person name="Susuki M."/>
            <person name="Suzuki K.-i.T."/>
            <person name="Hayashi T."/>
            <person name="Toyoda A."/>
            <person name="Oliveira C."/>
            <person name="Osipova E."/>
            <person name="Leigh N.D."/>
            <person name="Simon A."/>
            <person name="Yun M.H."/>
        </authorList>
    </citation>
    <scope>NUCLEOTIDE SEQUENCE</scope>
    <source>
        <strain evidence="1">20211129_DDA</strain>
        <tissue evidence="1">Liver</tissue>
    </source>
</reference>
<evidence type="ECO:0000313" key="1">
    <source>
        <dbReference type="EMBL" id="KAJ1218990.1"/>
    </source>
</evidence>
<comment type="caution">
    <text evidence="1">The sequence shown here is derived from an EMBL/GenBank/DDBJ whole genome shotgun (WGS) entry which is preliminary data.</text>
</comment>
<dbReference type="Proteomes" id="UP001066276">
    <property type="component" value="Chromosome 1_1"/>
</dbReference>
<dbReference type="AlphaFoldDB" id="A0AAV7WYK9"/>
<evidence type="ECO:0000313" key="2">
    <source>
        <dbReference type="Proteomes" id="UP001066276"/>
    </source>
</evidence>
<proteinExistence type="predicted"/>
<organism evidence="1 2">
    <name type="scientific">Pleurodeles waltl</name>
    <name type="common">Iberian ribbed newt</name>
    <dbReference type="NCBI Taxonomy" id="8319"/>
    <lineage>
        <taxon>Eukaryota</taxon>
        <taxon>Metazoa</taxon>
        <taxon>Chordata</taxon>
        <taxon>Craniata</taxon>
        <taxon>Vertebrata</taxon>
        <taxon>Euteleostomi</taxon>
        <taxon>Amphibia</taxon>
        <taxon>Batrachia</taxon>
        <taxon>Caudata</taxon>
        <taxon>Salamandroidea</taxon>
        <taxon>Salamandridae</taxon>
        <taxon>Pleurodelinae</taxon>
        <taxon>Pleurodeles</taxon>
    </lineage>
</organism>
<protein>
    <submittedName>
        <fullName evidence="1">Uncharacterized protein</fullName>
    </submittedName>
</protein>
<dbReference type="EMBL" id="JANPWB010000001">
    <property type="protein sequence ID" value="KAJ1218990.1"/>
    <property type="molecule type" value="Genomic_DNA"/>
</dbReference>
<accession>A0AAV7WYK9</accession>